<name>A0AAC9NJP6_VIRHA</name>
<gene>
    <name evidence="1" type="ORF">BME96_00940</name>
</gene>
<dbReference type="AlphaFoldDB" id="A0AAC9NJP6"/>
<dbReference type="EMBL" id="CP017962">
    <property type="protein sequence ID" value="APC46854.1"/>
    <property type="molecule type" value="Genomic_DNA"/>
</dbReference>
<dbReference type="RefSeq" id="WP_019376681.1">
    <property type="nucleotide sequence ID" value="NZ_JAGFLZ010000017.1"/>
</dbReference>
<organism evidence="1 2">
    <name type="scientific">Virgibacillus halodenitrificans</name>
    <name type="common">Bacillus halodenitrificans</name>
    <dbReference type="NCBI Taxonomy" id="1482"/>
    <lineage>
        <taxon>Bacteria</taxon>
        <taxon>Bacillati</taxon>
        <taxon>Bacillota</taxon>
        <taxon>Bacilli</taxon>
        <taxon>Bacillales</taxon>
        <taxon>Bacillaceae</taxon>
        <taxon>Virgibacillus</taxon>
    </lineage>
</organism>
<accession>A0AAC9NJP6</accession>
<protein>
    <submittedName>
        <fullName evidence="1">Uncharacterized protein</fullName>
    </submittedName>
</protein>
<dbReference type="KEGG" id="vhl:BME96_00940"/>
<reference evidence="1 2" key="1">
    <citation type="submission" date="2016-11" db="EMBL/GenBank/DDBJ databases">
        <title>Complete genome sequencing of Virgibacillus halodenitrificans PDB-F2.</title>
        <authorList>
            <person name="Sun Z."/>
            <person name="Zhou Y."/>
            <person name="Li H."/>
        </authorList>
    </citation>
    <scope>NUCLEOTIDE SEQUENCE [LARGE SCALE GENOMIC DNA]</scope>
    <source>
        <strain evidence="1 2">PDB-F2</strain>
    </source>
</reference>
<evidence type="ECO:0000313" key="2">
    <source>
        <dbReference type="Proteomes" id="UP000182945"/>
    </source>
</evidence>
<dbReference type="Proteomes" id="UP000182945">
    <property type="component" value="Chromosome"/>
</dbReference>
<sequence>MLYQALFVPEGESRPSRKILSQTGISKYSDDCGRHGDIAYIAVDLNEEPVGAICDIPLLTMIFVFNGRHSFWAISCVL</sequence>
<evidence type="ECO:0000313" key="1">
    <source>
        <dbReference type="EMBL" id="APC46854.1"/>
    </source>
</evidence>
<proteinExistence type="predicted"/>